<evidence type="ECO:0000313" key="9">
    <source>
        <dbReference type="Proteomes" id="UP000001549"/>
    </source>
</evidence>
<keyword evidence="5" id="KW-0665">Pyrimidine biosynthesis</keyword>
<dbReference type="PANTHER" id="PTHR48109">
    <property type="entry name" value="DIHYDROOROTATE DEHYDROGENASE (QUINONE), MITOCHONDRIAL-RELATED"/>
    <property type="match status" value="1"/>
</dbReference>
<protein>
    <submittedName>
        <fullName evidence="8">Dihydroorotate oxidase</fullName>
        <ecNumber evidence="8">1.3.98.1</ecNumber>
    </submittedName>
</protein>
<sequence length="315" mass="32656">MAVAALCGVELEHPLMNAAGTCKSLDEVSALARSAVSAVVVGSITLRARTGNGGNVYYPGDFFSLNALGLPNPGLAYYREHLPAMISMAHAAGKPLVVSIAGFSEAEYAIAAHDVALAGADIIELNLACPNVWDDGRQKRIACFDNDRTEAICAQVGQALAAAASTATGGGEDRQPPPFGIKISPFSDPAGLAALADLVARLSGTPRGPRFVCAVNTFPNAFALDEANRPVIDVELAGLAGAALRPVALGQVRQLRRLLPETVELIGVGGVSRGRDIADFLRAGATTVQAATAFWNRNGDAGVFGDILTDYVDLF</sequence>
<feature type="domain" description="Dihydroorotate dehydrogenase catalytic" evidence="7">
    <location>
        <begin position="4"/>
        <end position="297"/>
    </location>
</feature>
<dbReference type="GO" id="GO:1990663">
    <property type="term" value="F:dihydroorotate dehydrogenase (fumarate) activity"/>
    <property type="evidence" value="ECO:0007669"/>
    <property type="project" value="UniProtKB-EC"/>
</dbReference>
<dbReference type="InterPro" id="IPR050074">
    <property type="entry name" value="DHO_dehydrogenase"/>
</dbReference>
<dbReference type="Gene3D" id="2.30.26.10">
    <property type="entry name" value="Dihydroorotate Dehydrogenase A, chain A, domain 2"/>
    <property type="match status" value="1"/>
</dbReference>
<comment type="cofactor">
    <cofactor evidence="1">
        <name>FMN</name>
        <dbReference type="ChEBI" id="CHEBI:58210"/>
    </cofactor>
</comment>
<dbReference type="GO" id="GO:0006207">
    <property type="term" value="P:'de novo' pyrimidine nucleobase biosynthetic process"/>
    <property type="evidence" value="ECO:0007669"/>
    <property type="project" value="TreeGrafter"/>
</dbReference>
<dbReference type="KEGG" id="fsy:FsymDg_0518"/>
<keyword evidence="9" id="KW-1185">Reference proteome</keyword>
<dbReference type="Gene3D" id="3.20.20.70">
    <property type="entry name" value="Aldolase class I"/>
    <property type="match status" value="1"/>
</dbReference>
<evidence type="ECO:0000256" key="5">
    <source>
        <dbReference type="ARBA" id="ARBA00022975"/>
    </source>
</evidence>
<evidence type="ECO:0000256" key="1">
    <source>
        <dbReference type="ARBA" id="ARBA00001917"/>
    </source>
</evidence>
<dbReference type="HOGENOM" id="CLU_042042_0_0_11"/>
<dbReference type="Proteomes" id="UP000001549">
    <property type="component" value="Chromosome"/>
</dbReference>
<dbReference type="PIRSF" id="PIRSF000164">
    <property type="entry name" value="DHO_oxidase"/>
    <property type="match status" value="1"/>
</dbReference>
<dbReference type="InterPro" id="IPR013785">
    <property type="entry name" value="Aldolase_TIM"/>
</dbReference>
<dbReference type="SUPFAM" id="SSF51395">
    <property type="entry name" value="FMN-linked oxidoreductases"/>
    <property type="match status" value="1"/>
</dbReference>
<dbReference type="eggNOG" id="COG0167">
    <property type="taxonomic scope" value="Bacteria"/>
</dbReference>
<reference evidence="8 9" key="1">
    <citation type="submission" date="2011-05" db="EMBL/GenBank/DDBJ databases">
        <title>Complete sequence of chromosome of Frankia symbiont of Datisca glomerata.</title>
        <authorList>
            <consortium name="US DOE Joint Genome Institute"/>
            <person name="Lucas S."/>
            <person name="Han J."/>
            <person name="Lapidus A."/>
            <person name="Cheng J.-F."/>
            <person name="Goodwin L."/>
            <person name="Pitluck S."/>
            <person name="Peters L."/>
            <person name="Mikhailova N."/>
            <person name="Chertkov O."/>
            <person name="Teshima H."/>
            <person name="Han C."/>
            <person name="Tapia R."/>
            <person name="Land M."/>
            <person name="Hauser L."/>
            <person name="Kyrpides N."/>
            <person name="Ivanova N."/>
            <person name="Pagani I."/>
            <person name="Berry A."/>
            <person name="Pawlowski K."/>
            <person name="Persson T."/>
            <person name="Vanden Heuvel B."/>
            <person name="Benson D."/>
            <person name="Woyke T."/>
        </authorList>
    </citation>
    <scope>NUCLEOTIDE SEQUENCE [LARGE SCALE GENOMIC DNA]</scope>
    <source>
        <strain evidence="9">4085684</strain>
    </source>
</reference>
<evidence type="ECO:0000256" key="2">
    <source>
        <dbReference type="ARBA" id="ARBA00004725"/>
    </source>
</evidence>
<organism evidence="8 9">
    <name type="scientific">Candidatus Protofrankia datiscae</name>
    <dbReference type="NCBI Taxonomy" id="2716812"/>
    <lineage>
        <taxon>Bacteria</taxon>
        <taxon>Bacillati</taxon>
        <taxon>Actinomycetota</taxon>
        <taxon>Actinomycetes</taxon>
        <taxon>Frankiales</taxon>
        <taxon>Frankiaceae</taxon>
        <taxon>Protofrankia</taxon>
    </lineage>
</organism>
<evidence type="ECO:0000256" key="4">
    <source>
        <dbReference type="ARBA" id="ARBA00022643"/>
    </source>
</evidence>
<dbReference type="Pfam" id="PF01180">
    <property type="entry name" value="DHO_dh"/>
    <property type="match status" value="1"/>
</dbReference>
<comment type="pathway">
    <text evidence="2">Pyrimidine metabolism; UMP biosynthesis via de novo pathway.</text>
</comment>
<dbReference type="GO" id="GO:0005737">
    <property type="term" value="C:cytoplasm"/>
    <property type="evidence" value="ECO:0007669"/>
    <property type="project" value="InterPro"/>
</dbReference>
<dbReference type="InterPro" id="IPR005720">
    <property type="entry name" value="Dihydroorotate_DH_cat"/>
</dbReference>
<dbReference type="PANTHER" id="PTHR48109:SF1">
    <property type="entry name" value="DIHYDROOROTATE DEHYDROGENASE (FUMARATE)"/>
    <property type="match status" value="1"/>
</dbReference>
<evidence type="ECO:0000256" key="3">
    <source>
        <dbReference type="ARBA" id="ARBA00022630"/>
    </source>
</evidence>
<gene>
    <name evidence="8" type="ordered locus">FsymDg_0518</name>
</gene>
<dbReference type="EMBL" id="CP002801">
    <property type="protein sequence ID" value="AEH08061.1"/>
    <property type="molecule type" value="Genomic_DNA"/>
</dbReference>
<keyword evidence="4" id="KW-0288">FMN</keyword>
<dbReference type="InterPro" id="IPR023359">
    <property type="entry name" value="Dihydro_DH_chainA_dom2"/>
</dbReference>
<dbReference type="UniPathway" id="UPA00070"/>
<keyword evidence="6 8" id="KW-0560">Oxidoreductase</keyword>
<evidence type="ECO:0000256" key="6">
    <source>
        <dbReference type="ARBA" id="ARBA00023002"/>
    </source>
</evidence>
<dbReference type="STRING" id="656024.FsymDg_0518"/>
<dbReference type="EC" id="1.3.98.1" evidence="8"/>
<proteinExistence type="predicted"/>
<dbReference type="InterPro" id="IPR012135">
    <property type="entry name" value="Dihydroorotate_DH_1_2"/>
</dbReference>
<evidence type="ECO:0000259" key="7">
    <source>
        <dbReference type="Pfam" id="PF01180"/>
    </source>
</evidence>
<dbReference type="GO" id="GO:0044205">
    <property type="term" value="P:'de novo' UMP biosynthetic process"/>
    <property type="evidence" value="ECO:0007669"/>
    <property type="project" value="UniProtKB-UniPathway"/>
</dbReference>
<dbReference type="AlphaFoldDB" id="F8B691"/>
<name>F8B691_9ACTN</name>
<keyword evidence="3" id="KW-0285">Flavoprotein</keyword>
<evidence type="ECO:0000313" key="8">
    <source>
        <dbReference type="EMBL" id="AEH08061.1"/>
    </source>
</evidence>
<accession>F8B691</accession>